<name>A0A0S8K3V9_UNCW3</name>
<feature type="domain" description="O-methyltransferase C-terminal" evidence="4">
    <location>
        <begin position="40"/>
        <end position="219"/>
    </location>
</feature>
<evidence type="ECO:0000313" key="5">
    <source>
        <dbReference type="EMBL" id="KPL15899.1"/>
    </source>
</evidence>
<dbReference type="EMBL" id="LJVE01000003">
    <property type="protein sequence ID" value="KPL15899.1"/>
    <property type="molecule type" value="Genomic_DNA"/>
</dbReference>
<dbReference type="PROSITE" id="PS51683">
    <property type="entry name" value="SAM_OMT_II"/>
    <property type="match status" value="1"/>
</dbReference>
<dbReference type="CDD" id="cd02440">
    <property type="entry name" value="AdoMet_MTases"/>
    <property type="match status" value="1"/>
</dbReference>
<dbReference type="SUPFAM" id="SSF53335">
    <property type="entry name" value="S-adenosyl-L-methionine-dependent methyltransferases"/>
    <property type="match status" value="1"/>
</dbReference>
<comment type="caution">
    <text evidence="5">The sequence shown here is derived from an EMBL/GenBank/DDBJ whole genome shotgun (WGS) entry which is preliminary data.</text>
</comment>
<evidence type="ECO:0000256" key="3">
    <source>
        <dbReference type="ARBA" id="ARBA00022691"/>
    </source>
</evidence>
<evidence type="ECO:0000256" key="1">
    <source>
        <dbReference type="ARBA" id="ARBA00022603"/>
    </source>
</evidence>
<reference evidence="5 6" key="1">
    <citation type="journal article" date="2015" name="Microbiome">
        <title>Genomic resolution of linkages in carbon, nitrogen, and sulfur cycling among widespread estuary sediment bacteria.</title>
        <authorList>
            <person name="Baker B.J."/>
            <person name="Lazar C.S."/>
            <person name="Teske A.P."/>
            <person name="Dick G.J."/>
        </authorList>
    </citation>
    <scope>NUCLEOTIDE SEQUENCE [LARGE SCALE GENOMIC DNA]</scope>
    <source>
        <strain evidence="5">SM1_77</strain>
    </source>
</reference>
<dbReference type="GO" id="GO:0032259">
    <property type="term" value="P:methylation"/>
    <property type="evidence" value="ECO:0007669"/>
    <property type="project" value="UniProtKB-KW"/>
</dbReference>
<organism evidence="5 6">
    <name type="scientific">candidate division WOR_3 bacterium SM1_77</name>
    <dbReference type="NCBI Taxonomy" id="1703778"/>
    <lineage>
        <taxon>Bacteria</taxon>
        <taxon>Bacteria division WOR-3</taxon>
    </lineage>
</organism>
<keyword evidence="1" id="KW-0489">Methyltransferase</keyword>
<proteinExistence type="predicted"/>
<dbReference type="PANTHER" id="PTHR43712">
    <property type="entry name" value="PUTATIVE (AFU_ORTHOLOGUE AFUA_4G14580)-RELATED"/>
    <property type="match status" value="1"/>
</dbReference>
<keyword evidence="3" id="KW-0949">S-adenosyl-L-methionine</keyword>
<protein>
    <recommendedName>
        <fullName evidence="4">O-methyltransferase C-terminal domain-containing protein</fullName>
    </recommendedName>
</protein>
<dbReference type="AlphaFoldDB" id="A0A0S8K3V9"/>
<accession>A0A0S8K3V9</accession>
<evidence type="ECO:0000313" key="6">
    <source>
        <dbReference type="Proteomes" id="UP000050975"/>
    </source>
</evidence>
<dbReference type="Gene3D" id="3.40.50.150">
    <property type="entry name" value="Vaccinia Virus protein VP39"/>
    <property type="match status" value="1"/>
</dbReference>
<dbReference type="InterPro" id="IPR029063">
    <property type="entry name" value="SAM-dependent_MTases_sf"/>
</dbReference>
<sequence length="247" mass="27317">MAQEARERLPVVSNLPQHLSQSASALASQGLTPPDYIAQMSESPERARRFTRMLYEIHQPLAEVLVQSLDMSGVDRLMDLGGGSGVVSLALLRRYPQLTAVVVDIANVCAVGCEIAKENSMEDRITHYPAEFLHDELPSGFDMVLECDINVYSEALFRKIWNALKPGGRLVIVDQFAPAEGVAPSSRLHWAFQNSMVNPDFHFPTAIEIQTLLTQSGFQILSMGALSLAAEMNTRFLNDFALIEARK</sequence>
<dbReference type="PANTHER" id="PTHR43712:SF2">
    <property type="entry name" value="O-METHYLTRANSFERASE CICE"/>
    <property type="match status" value="1"/>
</dbReference>
<evidence type="ECO:0000256" key="2">
    <source>
        <dbReference type="ARBA" id="ARBA00022679"/>
    </source>
</evidence>
<gene>
    <name evidence="5" type="ORF">AMJ74_00470</name>
</gene>
<dbReference type="Pfam" id="PF00891">
    <property type="entry name" value="Methyltransf_2"/>
    <property type="match status" value="1"/>
</dbReference>
<dbReference type="InterPro" id="IPR001077">
    <property type="entry name" value="COMT_C"/>
</dbReference>
<dbReference type="Proteomes" id="UP000050975">
    <property type="component" value="Unassembled WGS sequence"/>
</dbReference>
<dbReference type="GO" id="GO:0008171">
    <property type="term" value="F:O-methyltransferase activity"/>
    <property type="evidence" value="ECO:0007669"/>
    <property type="project" value="InterPro"/>
</dbReference>
<dbReference type="InterPro" id="IPR016461">
    <property type="entry name" value="COMT-like"/>
</dbReference>
<keyword evidence="2" id="KW-0808">Transferase</keyword>
<evidence type="ECO:0000259" key="4">
    <source>
        <dbReference type="Pfam" id="PF00891"/>
    </source>
</evidence>